<dbReference type="RefSeq" id="WP_058109130.1">
    <property type="nucleotide sequence ID" value="NZ_NMOO01000007.1"/>
</dbReference>
<comment type="subcellular location">
    <subcellularLocation>
        <location evidence="1 8">Periplasm</location>
    </subcellularLocation>
</comment>
<keyword evidence="5" id="KW-0574">Periplasm</keyword>
<keyword evidence="6 8" id="KW-0143">Chaperone</keyword>
<dbReference type="Gene3D" id="2.60.40.10">
    <property type="entry name" value="Immunoglobulins"/>
    <property type="match status" value="2"/>
</dbReference>
<comment type="similarity">
    <text evidence="2 8">Belongs to the periplasmic pilus chaperone family.</text>
</comment>
<dbReference type="GO" id="GO:0030288">
    <property type="term" value="C:outer membrane-bounded periplasmic space"/>
    <property type="evidence" value="ECO:0007669"/>
    <property type="project" value="InterPro"/>
</dbReference>
<evidence type="ECO:0000256" key="2">
    <source>
        <dbReference type="ARBA" id="ARBA00007399"/>
    </source>
</evidence>
<dbReference type="PANTHER" id="PTHR30251">
    <property type="entry name" value="PILUS ASSEMBLY CHAPERONE"/>
    <property type="match status" value="1"/>
</dbReference>
<accession>A0A5X3NZ32</accession>
<sequence length="246" mass="27667">MNVKLSFTGVLCLLSISLGANAALSPDRTRIILNQSDKNTSIRLMNQSPALPYLAQSWIEDKDGKKSRNYISTLPPMVRLEPKEQIQVRLMGQPALAQLPTDRESLFYYNVREIPPRTDQKNVMQIALQSRLKVFWRPKAIEVKEGQANIIDKFEVSRTNDGLSIKNKSPYFITVGYIGSNGKTLMPDTQSMLIEPLSQGSQKIKNLPNDFLIGFVGDYGGLNMFKIRCNSVQTICQSEPVKKRAS</sequence>
<evidence type="ECO:0000256" key="6">
    <source>
        <dbReference type="ARBA" id="ARBA00023186"/>
    </source>
</evidence>
<evidence type="ECO:0000256" key="3">
    <source>
        <dbReference type="ARBA" id="ARBA00022558"/>
    </source>
</evidence>
<dbReference type="SUPFAM" id="SSF49354">
    <property type="entry name" value="PapD-like"/>
    <property type="match status" value="1"/>
</dbReference>
<dbReference type="FunFam" id="2.60.40.10:FF:000458">
    <property type="entry name" value="Molecular chaperone FimC"/>
    <property type="match status" value="1"/>
</dbReference>
<feature type="chain" id="PRO_5025037133" evidence="9">
    <location>
        <begin position="23"/>
        <end position="246"/>
    </location>
</feature>
<evidence type="ECO:0000256" key="8">
    <source>
        <dbReference type="RuleBase" id="RU003918"/>
    </source>
</evidence>
<gene>
    <name evidence="11" type="ORF">D2118_03605</name>
</gene>
<reference evidence="11" key="1">
    <citation type="submission" date="2018-10" db="EMBL/GenBank/DDBJ databases">
        <authorList>
            <consortium name="GenomeTrakr network: Whole genome sequencing for foodborne pathogen traceback"/>
        </authorList>
    </citation>
    <scope>NUCLEOTIDE SEQUENCE</scope>
    <source>
        <strain evidence="11">FDA00013435</strain>
    </source>
</reference>
<keyword evidence="3" id="KW-1029">Fimbrium biogenesis</keyword>
<name>A0A5X3NZ32_SALET</name>
<dbReference type="InterPro" id="IPR018046">
    <property type="entry name" value="Pili_assmbl_chaperone_CS"/>
</dbReference>
<evidence type="ECO:0000256" key="9">
    <source>
        <dbReference type="SAM" id="SignalP"/>
    </source>
</evidence>
<evidence type="ECO:0000259" key="10">
    <source>
        <dbReference type="Pfam" id="PF00345"/>
    </source>
</evidence>
<dbReference type="InterPro" id="IPR013783">
    <property type="entry name" value="Ig-like_fold"/>
</dbReference>
<dbReference type="PROSITE" id="PS00635">
    <property type="entry name" value="PILI_CHAPERONE"/>
    <property type="match status" value="1"/>
</dbReference>
<dbReference type="InterPro" id="IPR016147">
    <property type="entry name" value="Pili_assmbl_chaperone_N"/>
</dbReference>
<feature type="signal peptide" evidence="9">
    <location>
        <begin position="1"/>
        <end position="22"/>
    </location>
</feature>
<dbReference type="PANTHER" id="PTHR30251:SF5">
    <property type="entry name" value="FIMBRIAL CHAPARONE PROTEIN"/>
    <property type="match status" value="1"/>
</dbReference>
<keyword evidence="4 9" id="KW-0732">Signal</keyword>
<dbReference type="EMBL" id="AAHRRA010000002">
    <property type="protein sequence ID" value="EBZ6050611.1"/>
    <property type="molecule type" value="Genomic_DNA"/>
</dbReference>
<feature type="domain" description="Pili assembly chaperone N-terminal" evidence="10">
    <location>
        <begin position="24"/>
        <end position="141"/>
    </location>
</feature>
<dbReference type="InterPro" id="IPR036316">
    <property type="entry name" value="Pili_assmbl_chap_C_dom_sf"/>
</dbReference>
<dbReference type="InterPro" id="IPR008962">
    <property type="entry name" value="PapD-like_sf"/>
</dbReference>
<evidence type="ECO:0000256" key="1">
    <source>
        <dbReference type="ARBA" id="ARBA00004418"/>
    </source>
</evidence>
<organism evidence="11">
    <name type="scientific">Salmonella enterica subsp. enterica serovar Weslaco</name>
    <dbReference type="NCBI Taxonomy" id="1243597"/>
    <lineage>
        <taxon>Bacteria</taxon>
        <taxon>Pseudomonadati</taxon>
        <taxon>Pseudomonadota</taxon>
        <taxon>Gammaproteobacteria</taxon>
        <taxon>Enterobacterales</taxon>
        <taxon>Enterobacteriaceae</taxon>
        <taxon>Salmonella</taxon>
    </lineage>
</organism>
<evidence type="ECO:0000256" key="7">
    <source>
        <dbReference type="ARBA" id="ARBA00023319"/>
    </source>
</evidence>
<dbReference type="SUPFAM" id="SSF49584">
    <property type="entry name" value="Periplasmic chaperone C-domain"/>
    <property type="match status" value="1"/>
</dbReference>
<dbReference type="Pfam" id="PF00345">
    <property type="entry name" value="PapD_N"/>
    <property type="match status" value="1"/>
</dbReference>
<dbReference type="GO" id="GO:0071555">
    <property type="term" value="P:cell wall organization"/>
    <property type="evidence" value="ECO:0007669"/>
    <property type="project" value="InterPro"/>
</dbReference>
<keyword evidence="7" id="KW-0393">Immunoglobulin domain</keyword>
<dbReference type="AlphaFoldDB" id="A0A5X3NZ32"/>
<evidence type="ECO:0000256" key="4">
    <source>
        <dbReference type="ARBA" id="ARBA00022729"/>
    </source>
</evidence>
<evidence type="ECO:0000256" key="5">
    <source>
        <dbReference type="ARBA" id="ARBA00022764"/>
    </source>
</evidence>
<evidence type="ECO:0000313" key="11">
    <source>
        <dbReference type="EMBL" id="EBZ6050611.1"/>
    </source>
</evidence>
<protein>
    <submittedName>
        <fullName evidence="11">Molecular chaperone</fullName>
    </submittedName>
</protein>
<comment type="caution">
    <text evidence="11">The sequence shown here is derived from an EMBL/GenBank/DDBJ whole genome shotgun (WGS) entry which is preliminary data.</text>
</comment>
<dbReference type="InterPro" id="IPR050643">
    <property type="entry name" value="Periplasmic_pilus_chap"/>
</dbReference>
<dbReference type="InterPro" id="IPR001829">
    <property type="entry name" value="Pili_assmbl_chaperone_bac"/>
</dbReference>
<proteinExistence type="inferred from homology"/>
<dbReference type="PRINTS" id="PR00969">
    <property type="entry name" value="CHAPERONPILI"/>
</dbReference>